<name>A0A8B8ACW8_CRAVI</name>
<comment type="similarity">
    <text evidence="1">Belongs to the recoverin family.</text>
</comment>
<dbReference type="FunFam" id="1.10.238.10:FF:000009">
    <property type="entry name" value="Visinin-like protein 1"/>
    <property type="match status" value="1"/>
</dbReference>
<dbReference type="InterPro" id="IPR002048">
    <property type="entry name" value="EF_hand_dom"/>
</dbReference>
<dbReference type="GeneID" id="111101212"/>
<dbReference type="SUPFAM" id="SSF47473">
    <property type="entry name" value="EF-hand"/>
    <property type="match status" value="1"/>
</dbReference>
<dbReference type="Gene3D" id="1.10.238.10">
    <property type="entry name" value="EF-hand"/>
    <property type="match status" value="1"/>
</dbReference>
<dbReference type="PROSITE" id="PS00018">
    <property type="entry name" value="EF_HAND_1"/>
    <property type="match status" value="3"/>
</dbReference>
<evidence type="ECO:0000259" key="5">
    <source>
        <dbReference type="PROSITE" id="PS50222"/>
    </source>
</evidence>
<dbReference type="Proteomes" id="UP000694844">
    <property type="component" value="Chromosome 6"/>
</dbReference>
<dbReference type="CDD" id="cd00051">
    <property type="entry name" value="EFh"/>
    <property type="match status" value="2"/>
</dbReference>
<dbReference type="SMART" id="SM00054">
    <property type="entry name" value="EFh"/>
    <property type="match status" value="3"/>
</dbReference>
<keyword evidence="3" id="KW-0677">Repeat</keyword>
<dbReference type="InterPro" id="IPR018247">
    <property type="entry name" value="EF_Hand_1_Ca_BS"/>
</dbReference>
<gene>
    <name evidence="7" type="primary">LOC111101212</name>
</gene>
<evidence type="ECO:0000313" key="7">
    <source>
        <dbReference type="RefSeq" id="XP_022289322.1"/>
    </source>
</evidence>
<evidence type="ECO:0000313" key="6">
    <source>
        <dbReference type="Proteomes" id="UP000694844"/>
    </source>
</evidence>
<protein>
    <submittedName>
        <fullName evidence="7">Kv channel-interacting protein 4-like isoform X18</fullName>
    </submittedName>
</protein>
<accession>A0A8B8ACW8</accession>
<evidence type="ECO:0000256" key="4">
    <source>
        <dbReference type="ARBA" id="ARBA00022837"/>
    </source>
</evidence>
<reference evidence="7" key="1">
    <citation type="submission" date="2025-08" db="UniProtKB">
        <authorList>
            <consortium name="RefSeq"/>
        </authorList>
    </citation>
    <scope>IDENTIFICATION</scope>
    <source>
        <tissue evidence="7">Whole sample</tissue>
    </source>
</reference>
<dbReference type="PROSITE" id="PS50222">
    <property type="entry name" value="EF_HAND_2"/>
    <property type="match status" value="3"/>
</dbReference>
<dbReference type="PANTHER" id="PTHR23055">
    <property type="entry name" value="CALCIUM BINDING PROTEINS"/>
    <property type="match status" value="1"/>
</dbReference>
<keyword evidence="2" id="KW-0479">Metal-binding</keyword>
<proteinExistence type="inferred from homology"/>
<dbReference type="PANTHER" id="PTHR23055:SF167">
    <property type="entry name" value="EF-HAND DOMAIN-CONTAINING PROTEIN"/>
    <property type="match status" value="1"/>
</dbReference>
<dbReference type="OrthoDB" id="191686at2759"/>
<dbReference type="InterPro" id="IPR028846">
    <property type="entry name" value="Recoverin"/>
</dbReference>
<keyword evidence="4" id="KW-0106">Calcium</keyword>
<evidence type="ECO:0000256" key="2">
    <source>
        <dbReference type="ARBA" id="ARBA00022723"/>
    </source>
</evidence>
<feature type="domain" description="EF-hand" evidence="5">
    <location>
        <begin position="120"/>
        <end position="155"/>
    </location>
</feature>
<dbReference type="Pfam" id="PF13405">
    <property type="entry name" value="EF-hand_6"/>
    <property type="match status" value="1"/>
</dbReference>
<dbReference type="AlphaFoldDB" id="A0A8B8ACW8"/>
<keyword evidence="6" id="KW-1185">Reference proteome</keyword>
<dbReference type="GO" id="GO:0005509">
    <property type="term" value="F:calcium ion binding"/>
    <property type="evidence" value="ECO:0007669"/>
    <property type="project" value="InterPro"/>
</dbReference>
<dbReference type="InterPro" id="IPR011992">
    <property type="entry name" value="EF-hand-dom_pair"/>
</dbReference>
<feature type="domain" description="EF-hand" evidence="5">
    <location>
        <begin position="168"/>
        <end position="203"/>
    </location>
</feature>
<evidence type="ECO:0000256" key="1">
    <source>
        <dbReference type="ARBA" id="ARBA00006049"/>
    </source>
</evidence>
<dbReference type="PRINTS" id="PR00450">
    <property type="entry name" value="RECOVERIN"/>
</dbReference>
<evidence type="ECO:0000256" key="3">
    <source>
        <dbReference type="ARBA" id="ARBA00022737"/>
    </source>
</evidence>
<organism evidence="6 7">
    <name type="scientific">Crassostrea virginica</name>
    <name type="common">Eastern oyster</name>
    <dbReference type="NCBI Taxonomy" id="6565"/>
    <lineage>
        <taxon>Eukaryota</taxon>
        <taxon>Metazoa</taxon>
        <taxon>Spiralia</taxon>
        <taxon>Lophotrochozoa</taxon>
        <taxon>Mollusca</taxon>
        <taxon>Bivalvia</taxon>
        <taxon>Autobranchia</taxon>
        <taxon>Pteriomorphia</taxon>
        <taxon>Ostreida</taxon>
        <taxon>Ostreoidea</taxon>
        <taxon>Ostreidae</taxon>
        <taxon>Crassostrea</taxon>
    </lineage>
</organism>
<dbReference type="RefSeq" id="XP_022289322.1">
    <property type="nucleotide sequence ID" value="XM_022433614.1"/>
</dbReference>
<dbReference type="Pfam" id="PF13499">
    <property type="entry name" value="EF-hand_7"/>
    <property type="match status" value="1"/>
</dbReference>
<feature type="domain" description="EF-hand" evidence="5">
    <location>
        <begin position="84"/>
        <end position="119"/>
    </location>
</feature>
<sequence>MDALTSWINLKRNEFKKKDHDLEDLEMQVVRYKPEGLDVLCRKSKFTRKELQIMYRGFKQECPTGIVNEETFKEIYAQFFPQGDSSAYAHYVFNTFDHDRNGSLSFEEFVMGLSVLSRGTLQERLQWAFNLYDINGDGFITKDEMTDIVSAIYEMMGRFSEPMIDENTAKEHVDRVFLKMDINRDGVITFDEFMETCRRDENITKGMAIFDTVL</sequence>